<dbReference type="EMBL" id="UOFH01000257">
    <property type="protein sequence ID" value="VAW63745.1"/>
    <property type="molecule type" value="Genomic_DNA"/>
</dbReference>
<feature type="transmembrane region" description="Helical" evidence="1">
    <location>
        <begin position="12"/>
        <end position="33"/>
    </location>
</feature>
<keyword evidence="1" id="KW-0812">Transmembrane</keyword>
<reference evidence="2" key="1">
    <citation type="submission" date="2018-06" db="EMBL/GenBank/DDBJ databases">
        <authorList>
            <person name="Zhirakovskaya E."/>
        </authorList>
    </citation>
    <scope>NUCLEOTIDE SEQUENCE</scope>
</reference>
<organism evidence="2">
    <name type="scientific">hydrothermal vent metagenome</name>
    <dbReference type="NCBI Taxonomy" id="652676"/>
    <lineage>
        <taxon>unclassified sequences</taxon>
        <taxon>metagenomes</taxon>
        <taxon>ecological metagenomes</taxon>
    </lineage>
</organism>
<keyword evidence="1" id="KW-0472">Membrane</keyword>
<name>A0A3B0X604_9ZZZZ</name>
<protein>
    <submittedName>
        <fullName evidence="2">Uncharacterized protein</fullName>
    </submittedName>
</protein>
<proteinExistence type="predicted"/>
<evidence type="ECO:0000256" key="1">
    <source>
        <dbReference type="SAM" id="Phobius"/>
    </source>
</evidence>
<dbReference type="AlphaFoldDB" id="A0A3B0X604"/>
<gene>
    <name evidence="2" type="ORF">MNBD_GAMMA08-323</name>
</gene>
<sequence length="55" mass="6462">MPQKNKRRKIDWGQIIGAIIFIALFLVLIYLGINSEENRQFDSSFFEDIGKVMQE</sequence>
<keyword evidence="1" id="KW-1133">Transmembrane helix</keyword>
<evidence type="ECO:0000313" key="2">
    <source>
        <dbReference type="EMBL" id="VAW63745.1"/>
    </source>
</evidence>
<accession>A0A3B0X604</accession>